<evidence type="ECO:0000256" key="11">
    <source>
        <dbReference type="RuleBase" id="RU004504"/>
    </source>
</evidence>
<dbReference type="InterPro" id="IPR010240">
    <property type="entry name" value="Cys_deSase_IscS"/>
</dbReference>
<dbReference type="UniPathway" id="UPA00266"/>
<feature type="binding site" evidence="10">
    <location>
        <begin position="71"/>
        <end position="72"/>
    </location>
    <ligand>
        <name>pyridoxal 5'-phosphate</name>
        <dbReference type="ChEBI" id="CHEBI:597326"/>
    </ligand>
</feature>
<evidence type="ECO:0000256" key="5">
    <source>
        <dbReference type="ARBA" id="ARBA00022723"/>
    </source>
</evidence>
<dbReference type="NCBIfam" id="NF002806">
    <property type="entry name" value="PRK02948.1"/>
    <property type="match status" value="1"/>
</dbReference>
<keyword evidence="5 10" id="KW-0479">Metal-binding</keyword>
<proteinExistence type="inferred from homology"/>
<dbReference type="GO" id="GO:0046872">
    <property type="term" value="F:metal ion binding"/>
    <property type="evidence" value="ECO:0007669"/>
    <property type="project" value="UniProtKB-KW"/>
</dbReference>
<dbReference type="InterPro" id="IPR000192">
    <property type="entry name" value="Aminotrans_V_dom"/>
</dbReference>
<accession>A0A0S8GEK1</accession>
<evidence type="ECO:0000313" key="14">
    <source>
        <dbReference type="Proteomes" id="UP000051096"/>
    </source>
</evidence>
<dbReference type="PIRSF" id="PIRSF005572">
    <property type="entry name" value="NifS"/>
    <property type="match status" value="1"/>
</dbReference>
<comment type="subunit">
    <text evidence="10">Homodimer. Forms a heterotetramer with IscU, interacts with other sulfur acceptors.</text>
</comment>
<feature type="domain" description="Aminotransferase class V" evidence="12">
    <location>
        <begin position="4"/>
        <end position="366"/>
    </location>
</feature>
<organism evidence="13 14">
    <name type="scientific">candidate division WOR_3 bacterium SM23_60</name>
    <dbReference type="NCBI Taxonomy" id="1703780"/>
    <lineage>
        <taxon>Bacteria</taxon>
        <taxon>Bacteria division WOR-3</taxon>
    </lineage>
</organism>
<evidence type="ECO:0000256" key="3">
    <source>
        <dbReference type="ARBA" id="ARBA00022490"/>
    </source>
</evidence>
<dbReference type="PROSITE" id="PS00595">
    <property type="entry name" value="AA_TRANSFER_CLASS_5"/>
    <property type="match status" value="1"/>
</dbReference>
<dbReference type="InterPro" id="IPR020578">
    <property type="entry name" value="Aminotrans_V_PyrdxlP_BS"/>
</dbReference>
<evidence type="ECO:0000256" key="9">
    <source>
        <dbReference type="ARBA" id="ARBA00050776"/>
    </source>
</evidence>
<evidence type="ECO:0000256" key="8">
    <source>
        <dbReference type="ARBA" id="ARBA00023014"/>
    </source>
</evidence>
<evidence type="ECO:0000256" key="1">
    <source>
        <dbReference type="ARBA" id="ARBA00001933"/>
    </source>
</evidence>
<dbReference type="InterPro" id="IPR015422">
    <property type="entry name" value="PyrdxlP-dep_Trfase_small"/>
</dbReference>
<comment type="function">
    <text evidence="10">Master enzyme that delivers sulfur to a number of partners involved in Fe-S cluster assembly, tRNA modification or cofactor biosynthesis. Catalyzes the removal of elemental sulfur atoms from cysteine to produce alanine. Functions as a sulfur delivery protein for Fe-S cluster synthesis onto IscU, an Fe-S scaffold assembly protein, as well as other S acceptor proteins.</text>
</comment>
<comment type="cofactor">
    <cofactor evidence="1 10 11">
        <name>pyridoxal 5'-phosphate</name>
        <dbReference type="ChEBI" id="CHEBI:597326"/>
    </cofactor>
</comment>
<dbReference type="Pfam" id="PF00266">
    <property type="entry name" value="Aminotran_5"/>
    <property type="match status" value="1"/>
</dbReference>
<feature type="active site" description="Cysteine persulfide intermediate" evidence="10">
    <location>
        <position position="325"/>
    </location>
</feature>
<keyword evidence="10" id="KW-0001">2Fe-2S</keyword>
<dbReference type="GO" id="GO:0051537">
    <property type="term" value="F:2 iron, 2 sulfur cluster binding"/>
    <property type="evidence" value="ECO:0007669"/>
    <property type="project" value="UniProtKB-UniRule"/>
</dbReference>
<dbReference type="PANTHER" id="PTHR11601:SF34">
    <property type="entry name" value="CYSTEINE DESULFURASE"/>
    <property type="match status" value="1"/>
</dbReference>
<evidence type="ECO:0000313" key="13">
    <source>
        <dbReference type="EMBL" id="KPK71478.1"/>
    </source>
</evidence>
<dbReference type="NCBIfam" id="TIGR03402">
    <property type="entry name" value="FeS_nifS"/>
    <property type="match status" value="1"/>
</dbReference>
<comment type="caution">
    <text evidence="13">The sequence shown here is derived from an EMBL/GenBank/DDBJ whole genome shotgun (WGS) entry which is preliminary data.</text>
</comment>
<evidence type="ECO:0000256" key="2">
    <source>
        <dbReference type="ARBA" id="ARBA00006490"/>
    </source>
</evidence>
<keyword evidence="3 10" id="KW-0963">Cytoplasm</keyword>
<comment type="similarity">
    <text evidence="2 10">Belongs to the class-V pyridoxal-phosphate-dependent aminotransferase family. NifS/IscS subfamily.</text>
</comment>
<reference evidence="13 14" key="1">
    <citation type="journal article" date="2015" name="Microbiome">
        <title>Genomic resolution of linkages in carbon, nitrogen, and sulfur cycling among widespread estuary sediment bacteria.</title>
        <authorList>
            <person name="Baker B.J."/>
            <person name="Lazar C.S."/>
            <person name="Teske A.P."/>
            <person name="Dick G.J."/>
        </authorList>
    </citation>
    <scope>NUCLEOTIDE SEQUENCE [LARGE SCALE GENOMIC DNA]</scope>
    <source>
        <strain evidence="13">SM23_60</strain>
    </source>
</reference>
<dbReference type="SUPFAM" id="SSF53383">
    <property type="entry name" value="PLP-dependent transferases"/>
    <property type="match status" value="1"/>
</dbReference>
<feature type="binding site" evidence="10">
    <location>
        <begin position="199"/>
        <end position="201"/>
    </location>
    <ligand>
        <name>pyridoxal 5'-phosphate</name>
        <dbReference type="ChEBI" id="CHEBI:597326"/>
    </ligand>
</feature>
<dbReference type="GO" id="GO:0031071">
    <property type="term" value="F:cysteine desulfurase activity"/>
    <property type="evidence" value="ECO:0007669"/>
    <property type="project" value="UniProtKB-UniRule"/>
</dbReference>
<keyword evidence="6 10" id="KW-0663">Pyridoxal phosphate</keyword>
<dbReference type="EC" id="2.8.1.7" evidence="10"/>
<comment type="subcellular location">
    <subcellularLocation>
        <location evidence="10">Cytoplasm</location>
    </subcellularLocation>
</comment>
<keyword evidence="4 10" id="KW-0808">Transferase</keyword>
<dbReference type="PATRIC" id="fig|1703780.3.peg.147"/>
<dbReference type="InterPro" id="IPR017772">
    <property type="entry name" value="Cys_deSase_NifS_bac/arc"/>
</dbReference>
<feature type="binding site" evidence="10">
    <location>
        <position position="179"/>
    </location>
    <ligand>
        <name>pyridoxal 5'-phosphate</name>
        <dbReference type="ChEBI" id="CHEBI:597326"/>
    </ligand>
</feature>
<feature type="modified residue" description="N6-(pyridoxal phosphate)lysine" evidence="10">
    <location>
        <position position="202"/>
    </location>
</feature>
<dbReference type="GO" id="GO:0044571">
    <property type="term" value="P:[2Fe-2S] cluster assembly"/>
    <property type="evidence" value="ECO:0007669"/>
    <property type="project" value="UniProtKB-UniRule"/>
</dbReference>
<evidence type="ECO:0000256" key="10">
    <source>
        <dbReference type="HAMAP-Rule" id="MF_00331"/>
    </source>
</evidence>
<keyword evidence="8 10" id="KW-0411">Iron-sulfur</keyword>
<evidence type="ECO:0000256" key="7">
    <source>
        <dbReference type="ARBA" id="ARBA00023004"/>
    </source>
</evidence>
<dbReference type="InterPro" id="IPR015421">
    <property type="entry name" value="PyrdxlP-dep_Trfase_major"/>
</dbReference>
<protein>
    <recommendedName>
        <fullName evidence="10">Cysteine desulfurase IscS</fullName>
        <ecNumber evidence="10">2.8.1.7</ecNumber>
    </recommendedName>
</protein>
<dbReference type="Gene3D" id="3.40.640.10">
    <property type="entry name" value="Type I PLP-dependent aspartate aminotransferase-like (Major domain)"/>
    <property type="match status" value="1"/>
</dbReference>
<dbReference type="GO" id="GO:0006520">
    <property type="term" value="P:amino acid metabolic process"/>
    <property type="evidence" value="ECO:0007669"/>
    <property type="project" value="InterPro"/>
</dbReference>
<evidence type="ECO:0000256" key="6">
    <source>
        <dbReference type="ARBA" id="ARBA00022898"/>
    </source>
</evidence>
<dbReference type="Gene3D" id="3.90.1150.10">
    <property type="entry name" value="Aspartate Aminotransferase, domain 1"/>
    <property type="match status" value="1"/>
</dbReference>
<evidence type="ECO:0000256" key="4">
    <source>
        <dbReference type="ARBA" id="ARBA00022679"/>
    </source>
</evidence>
<feature type="binding site" evidence="10">
    <location>
        <position position="151"/>
    </location>
    <ligand>
        <name>pyridoxal 5'-phosphate</name>
        <dbReference type="ChEBI" id="CHEBI:597326"/>
    </ligand>
</feature>
<gene>
    <name evidence="10" type="primary">iscS</name>
    <name evidence="13" type="ORF">AMJ87_07130</name>
</gene>
<feature type="binding site" description="via persulfide group" evidence="10">
    <location>
        <position position="325"/>
    </location>
    <ligand>
        <name>[2Fe-2S] cluster</name>
        <dbReference type="ChEBI" id="CHEBI:190135"/>
        <note>ligand shared with IscU</note>
    </ligand>
</feature>
<dbReference type="FunFam" id="3.40.640.10:FF:000084">
    <property type="entry name" value="IscS-like cysteine desulfurase"/>
    <property type="match status" value="1"/>
</dbReference>
<dbReference type="AlphaFoldDB" id="A0A0S8GEK1"/>
<dbReference type="PANTHER" id="PTHR11601">
    <property type="entry name" value="CYSTEINE DESULFURYLASE FAMILY MEMBER"/>
    <property type="match status" value="1"/>
</dbReference>
<feature type="binding site" evidence="10">
    <location>
        <position position="237"/>
    </location>
    <ligand>
        <name>pyridoxal 5'-phosphate</name>
        <dbReference type="ChEBI" id="CHEBI:597326"/>
    </ligand>
</feature>
<dbReference type="InterPro" id="IPR016454">
    <property type="entry name" value="Cysteine_dSase"/>
</dbReference>
<comment type="pathway">
    <text evidence="10">Cofactor biosynthesis; iron-sulfur cluster biosynthesis.</text>
</comment>
<keyword evidence="7 10" id="KW-0408">Iron</keyword>
<dbReference type="InterPro" id="IPR015424">
    <property type="entry name" value="PyrdxlP-dep_Trfase"/>
</dbReference>
<dbReference type="GO" id="GO:0030170">
    <property type="term" value="F:pyridoxal phosphate binding"/>
    <property type="evidence" value="ECO:0007669"/>
    <property type="project" value="UniProtKB-UniRule"/>
</dbReference>
<name>A0A0S8GEK1_UNCW3</name>
<evidence type="ECO:0000259" key="12">
    <source>
        <dbReference type="Pfam" id="PF00266"/>
    </source>
</evidence>
<comment type="catalytic activity">
    <reaction evidence="9 10">
        <text>(sulfur carrier)-H + L-cysteine = (sulfur carrier)-SH + L-alanine</text>
        <dbReference type="Rhea" id="RHEA:43892"/>
        <dbReference type="Rhea" id="RHEA-COMP:14737"/>
        <dbReference type="Rhea" id="RHEA-COMP:14739"/>
        <dbReference type="ChEBI" id="CHEBI:29917"/>
        <dbReference type="ChEBI" id="CHEBI:35235"/>
        <dbReference type="ChEBI" id="CHEBI:57972"/>
        <dbReference type="ChEBI" id="CHEBI:64428"/>
        <dbReference type="EC" id="2.8.1.7"/>
    </reaction>
</comment>
<dbReference type="GO" id="GO:1990221">
    <property type="term" value="C:L-cysteine desulfurase complex"/>
    <property type="evidence" value="ECO:0007669"/>
    <property type="project" value="UniProtKB-ARBA"/>
</dbReference>
<dbReference type="EMBL" id="LJUO01000061">
    <property type="protein sequence ID" value="KPK71478.1"/>
    <property type="molecule type" value="Genomic_DNA"/>
</dbReference>
<sequence>MRRIYLDYSATTPVHPEVLAAMQPYFSETFGNPMSLYADGRHAQEALDASRHTVAQALGADAEEIVFTSGGSESNNWAIKGVAYALREKGNHIITSTIEHHATLKPCHFLQQQGFEVTYVPVDEHGMVDPDDVKQAITSKTVLVSIMHANNEVGTIEPIAEISSICRERGVCMHTDAVQSFGALDTKVNHLGVDLLTLSAHKFYGSKGVGVLYVRKGTRIVPLIHGGGQELNRRASTHNMPGIVGCARAVALTIEEKNERVQHARRLRDRLIHGIQKRVEDVRFNGHPEHRLPNNCHVIVKYVEGESMLLKLDALGIEAATGSACSSTSLEPSHVLVALGIPREEVHGSLRMTVGRLTTEKDIDYVLDVFPKIVTELRKMSPMTQ</sequence>
<dbReference type="HAMAP" id="MF_00331">
    <property type="entry name" value="Cys_desulf_IscS"/>
    <property type="match status" value="1"/>
</dbReference>
<dbReference type="Proteomes" id="UP000051096">
    <property type="component" value="Unassembled WGS sequence"/>
</dbReference>